<evidence type="ECO:0000313" key="4">
    <source>
        <dbReference type="Proteomes" id="UP000276542"/>
    </source>
</evidence>
<reference evidence="4" key="1">
    <citation type="submission" date="2018-09" db="EMBL/GenBank/DDBJ databases">
        <authorList>
            <person name="Zhu H."/>
        </authorList>
    </citation>
    <scope>NUCLEOTIDE SEQUENCE [LARGE SCALE GENOMIC DNA]</scope>
    <source>
        <strain evidence="4">K1W22B-1</strain>
    </source>
</reference>
<accession>A0A3A5HBT9</accession>
<evidence type="ECO:0000256" key="1">
    <source>
        <dbReference type="ARBA" id="ARBA00008812"/>
    </source>
</evidence>
<proteinExistence type="inferred from homology"/>
<dbReference type="OrthoDB" id="9811006at2"/>
<dbReference type="PANTHER" id="PTHR34406">
    <property type="entry name" value="PROTEIN YCEI"/>
    <property type="match status" value="1"/>
</dbReference>
<protein>
    <submittedName>
        <fullName evidence="3">Polyisoprenoid-binding protein</fullName>
    </submittedName>
</protein>
<keyword evidence="4" id="KW-1185">Reference proteome</keyword>
<sequence>MSTATVPATLTDLTGTWALDPSHSRVGFVARHAMVTKVRGAFNEFEGTATIGSDINDTAIALTIQVGSVDTRNADRDGHLKSGDFLEIEKYPTITFTSTSTKAVGSTLEVTGDLTIKDTTKSITIPFEFEGAALDPFGNVRVGFEGSVAINRRDYGVTWNAALETGGVLVSDKITLEFEVSAIKSA</sequence>
<dbReference type="PANTHER" id="PTHR34406:SF1">
    <property type="entry name" value="PROTEIN YCEI"/>
    <property type="match status" value="1"/>
</dbReference>
<dbReference type="SMART" id="SM00867">
    <property type="entry name" value="YceI"/>
    <property type="match status" value="1"/>
</dbReference>
<evidence type="ECO:0000259" key="2">
    <source>
        <dbReference type="SMART" id="SM00867"/>
    </source>
</evidence>
<dbReference type="RefSeq" id="WP_120061706.1">
    <property type="nucleotide sequence ID" value="NZ_QYRP01000002.1"/>
</dbReference>
<dbReference type="AlphaFoldDB" id="A0A3A5HBT9"/>
<dbReference type="Proteomes" id="UP000276542">
    <property type="component" value="Unassembled WGS sequence"/>
</dbReference>
<dbReference type="InterPro" id="IPR007372">
    <property type="entry name" value="Lipid/polyisoprenoid-bd_YceI"/>
</dbReference>
<comment type="caution">
    <text evidence="3">The sequence shown here is derived from an EMBL/GenBank/DDBJ whole genome shotgun (WGS) entry which is preliminary data.</text>
</comment>
<organism evidence="3 4">
    <name type="scientific">Nocardioides cavernaquae</name>
    <dbReference type="NCBI Taxonomy" id="2321396"/>
    <lineage>
        <taxon>Bacteria</taxon>
        <taxon>Bacillati</taxon>
        <taxon>Actinomycetota</taxon>
        <taxon>Actinomycetes</taxon>
        <taxon>Propionibacteriales</taxon>
        <taxon>Nocardioidaceae</taxon>
        <taxon>Nocardioides</taxon>
    </lineage>
</organism>
<feature type="domain" description="Lipid/polyisoprenoid-binding YceI-like" evidence="2">
    <location>
        <begin position="16"/>
        <end position="183"/>
    </location>
</feature>
<dbReference type="SUPFAM" id="SSF101874">
    <property type="entry name" value="YceI-like"/>
    <property type="match status" value="1"/>
</dbReference>
<evidence type="ECO:0000313" key="3">
    <source>
        <dbReference type="EMBL" id="RJS47752.1"/>
    </source>
</evidence>
<name>A0A3A5HBT9_9ACTN</name>
<dbReference type="InterPro" id="IPR036761">
    <property type="entry name" value="TTHA0802/YceI-like_sf"/>
</dbReference>
<dbReference type="Pfam" id="PF04264">
    <property type="entry name" value="YceI"/>
    <property type="match status" value="1"/>
</dbReference>
<dbReference type="EMBL" id="QYRP01000002">
    <property type="protein sequence ID" value="RJS47752.1"/>
    <property type="molecule type" value="Genomic_DNA"/>
</dbReference>
<comment type="similarity">
    <text evidence="1">Belongs to the UPF0312 family.</text>
</comment>
<dbReference type="Gene3D" id="2.40.128.110">
    <property type="entry name" value="Lipid/polyisoprenoid-binding, YceI-like"/>
    <property type="match status" value="1"/>
</dbReference>
<gene>
    <name evidence="3" type="ORF">D4739_03030</name>
</gene>